<gene>
    <name evidence="1" type="ORF">MJO28_006717</name>
</gene>
<evidence type="ECO:0000313" key="1">
    <source>
        <dbReference type="EMBL" id="KAI7954170.1"/>
    </source>
</evidence>
<protein>
    <submittedName>
        <fullName evidence="1">Uncharacterized protein</fullName>
    </submittedName>
</protein>
<comment type="caution">
    <text evidence="1">The sequence shown here is derived from an EMBL/GenBank/DDBJ whole genome shotgun (WGS) entry which is preliminary data.</text>
</comment>
<name>A0ACC0EID5_9BASI</name>
<accession>A0ACC0EID5</accession>
<dbReference type="Proteomes" id="UP001060170">
    <property type="component" value="Chromosome 6"/>
</dbReference>
<dbReference type="EMBL" id="CM045870">
    <property type="protein sequence ID" value="KAI7954170.1"/>
    <property type="molecule type" value="Genomic_DNA"/>
</dbReference>
<reference evidence="2" key="2">
    <citation type="journal article" date="2018" name="Mol. Plant Microbe Interact.">
        <title>Genome sequence resources for the wheat stripe rust pathogen (Puccinia striiformis f. sp. tritici) and the barley stripe rust pathogen (Puccinia striiformis f. sp. hordei).</title>
        <authorList>
            <person name="Xia C."/>
            <person name="Wang M."/>
            <person name="Yin C."/>
            <person name="Cornejo O.E."/>
            <person name="Hulbert S.H."/>
            <person name="Chen X."/>
        </authorList>
    </citation>
    <scope>NUCLEOTIDE SEQUENCE [LARGE SCALE GENOMIC DNA]</scope>
    <source>
        <strain evidence="2">93-210</strain>
    </source>
</reference>
<proteinExistence type="predicted"/>
<organism evidence="1 2">
    <name type="scientific">Puccinia striiformis f. sp. tritici</name>
    <dbReference type="NCBI Taxonomy" id="168172"/>
    <lineage>
        <taxon>Eukaryota</taxon>
        <taxon>Fungi</taxon>
        <taxon>Dikarya</taxon>
        <taxon>Basidiomycota</taxon>
        <taxon>Pucciniomycotina</taxon>
        <taxon>Pucciniomycetes</taxon>
        <taxon>Pucciniales</taxon>
        <taxon>Pucciniaceae</taxon>
        <taxon>Puccinia</taxon>
    </lineage>
</organism>
<evidence type="ECO:0000313" key="2">
    <source>
        <dbReference type="Proteomes" id="UP001060170"/>
    </source>
</evidence>
<reference evidence="2" key="1">
    <citation type="journal article" date="2018" name="BMC Genomics">
        <title>Genomic insights into host adaptation between the wheat stripe rust pathogen (Puccinia striiformis f. sp. tritici) and the barley stripe rust pathogen (Puccinia striiformis f. sp. hordei).</title>
        <authorList>
            <person name="Xia C."/>
            <person name="Wang M."/>
            <person name="Yin C."/>
            <person name="Cornejo O.E."/>
            <person name="Hulbert S.H."/>
            <person name="Chen X."/>
        </authorList>
    </citation>
    <scope>NUCLEOTIDE SEQUENCE [LARGE SCALE GENOMIC DNA]</scope>
    <source>
        <strain evidence="2">93-210</strain>
    </source>
</reference>
<sequence length="500" mass="56753">MSLFYSIGYIQYQQFSMKLGHSNPQKTTQEPKEMSINNNEPEQKTNFFEPIGDTAERIDQPEAQDEGEECMPEGVDSIESLCMNCGKNGQTRMLLTSIPFFREVIVVSFRCPHCHHSNNSIQSAGEIQPRGSVYTIKNISKNVDLNRQVIKSEHGIIKIKELELEIPKGNGKMTTVEGLLRDTVYDLNLNQPLRKINDPLIYEKIQELLDKLALILELKFEPITIELEDITGNSFIEAINGLEDPNWSKREFNRTTEQNSELGLVPTSDQVVGLTEDYVSEDPEEVYSFPSTCGSCGQTLNTRMKKIEIPHFKEIILMSTNCGNCGYKDNEVKSATAISARGTKLTLRVKDQDDLTRDILKSETAELTIPEIDLHLNPGTLGGRFTTLEGLLNQVYEELDQKVFARGDSSIPHTSTQDPGGEEEKQNYSKSTMEIFLDKFKKILKVETQFTIILDDPISNSFIQNIYAPDEDPQIEKIEYDRSFDQNEELGLNDMKTENY</sequence>
<reference evidence="1 2" key="3">
    <citation type="journal article" date="2022" name="Microbiol. Spectr.">
        <title>Folding features and dynamics of 3D genome architecture in plant fungal pathogens.</title>
        <authorList>
            <person name="Xia C."/>
        </authorList>
    </citation>
    <scope>NUCLEOTIDE SEQUENCE [LARGE SCALE GENOMIC DNA]</scope>
    <source>
        <strain evidence="1 2">93-210</strain>
    </source>
</reference>
<keyword evidence="2" id="KW-1185">Reference proteome</keyword>